<dbReference type="EMBL" id="AP026933">
    <property type="protein sequence ID" value="BDT04662.1"/>
    <property type="molecule type" value="Genomic_DNA"/>
</dbReference>
<protein>
    <recommendedName>
        <fullName evidence="5">Spiroplasmavirus-related protein</fullName>
    </recommendedName>
</protein>
<evidence type="ECO:0000313" key="3">
    <source>
        <dbReference type="EMBL" id="BDT04662.1"/>
    </source>
</evidence>
<evidence type="ECO:0008006" key="5">
    <source>
        <dbReference type="Google" id="ProtNLM"/>
    </source>
</evidence>
<feature type="transmembrane region" description="Helical" evidence="1">
    <location>
        <begin position="16"/>
        <end position="39"/>
    </location>
</feature>
<dbReference type="RefSeq" id="WP_281748369.1">
    <property type="nucleotide sequence ID" value="NZ_AP026933.1"/>
</dbReference>
<evidence type="ECO:0000313" key="2">
    <source>
        <dbReference type="EMBL" id="BDT02998.1"/>
    </source>
</evidence>
<keyword evidence="1" id="KW-0472">Membrane</keyword>
<name>A0ABN6SZS9_9MOLU</name>
<gene>
    <name evidence="2" type="ORF">SHM_06440</name>
    <name evidence="3" type="ORF">SHM_23080</name>
</gene>
<dbReference type="Proteomes" id="UP001163387">
    <property type="component" value="Chromosome"/>
</dbReference>
<proteinExistence type="predicted"/>
<organism evidence="3 4">
    <name type="scientific">Spiroplasma ixodetis</name>
    <dbReference type="NCBI Taxonomy" id="2141"/>
    <lineage>
        <taxon>Bacteria</taxon>
        <taxon>Bacillati</taxon>
        <taxon>Mycoplasmatota</taxon>
        <taxon>Mollicutes</taxon>
        <taxon>Entomoplasmatales</taxon>
        <taxon>Spiroplasmataceae</taxon>
        <taxon>Spiroplasma</taxon>
    </lineage>
</organism>
<reference evidence="3 4" key="1">
    <citation type="journal article" date="2022" name="Front. Microbiol.">
        <title>Male-killing mechanisms vary between Spiroplasma species.</title>
        <authorList>
            <person name="Arai H."/>
            <person name="Inoue M."/>
            <person name="Kageyama D."/>
        </authorList>
    </citation>
    <scope>NUCLEOTIDE SEQUENCE [LARGE SCALE GENOMIC DNA]</scope>
    <source>
        <strain evidence="4">sHm</strain>
        <strain evidence="3">SHm</strain>
    </source>
</reference>
<dbReference type="EMBL" id="AP026933">
    <property type="protein sequence ID" value="BDT02998.1"/>
    <property type="molecule type" value="Genomic_DNA"/>
</dbReference>
<sequence length="82" mass="9698">MENKEIKKKWYDTSKFHVFCFIVGFFSMVWTVAEIHNIINGNFDFFIGLDLGINILLFVLVIVYELFSLIDFLKKRKKGSVK</sequence>
<evidence type="ECO:0000313" key="4">
    <source>
        <dbReference type="Proteomes" id="UP001163387"/>
    </source>
</evidence>
<keyword evidence="4" id="KW-1185">Reference proteome</keyword>
<feature type="transmembrane region" description="Helical" evidence="1">
    <location>
        <begin position="51"/>
        <end position="73"/>
    </location>
</feature>
<evidence type="ECO:0000256" key="1">
    <source>
        <dbReference type="SAM" id="Phobius"/>
    </source>
</evidence>
<keyword evidence="1" id="KW-0812">Transmembrane</keyword>
<keyword evidence="1" id="KW-1133">Transmembrane helix</keyword>
<accession>A0ABN6SZS9</accession>